<feature type="binding site" evidence="7">
    <location>
        <position position="169"/>
    </location>
    <ligand>
        <name>N-formimidoyl-L-glutamate</name>
        <dbReference type="ChEBI" id="CHEBI:58928"/>
    </ligand>
</feature>
<name>A0A806TIX7_PRIMG</name>
<evidence type="ECO:0000256" key="5">
    <source>
        <dbReference type="ARBA" id="ARBA00022833"/>
    </source>
</evidence>
<dbReference type="HAMAP" id="MF_00372">
    <property type="entry name" value="HutI"/>
    <property type="match status" value="1"/>
</dbReference>
<dbReference type="EC" id="3.5.2.7" evidence="1 7"/>
<comment type="subcellular location">
    <subcellularLocation>
        <location evidence="7">Cytoplasm</location>
    </subcellularLocation>
</comment>
<comment type="cofactor">
    <cofactor evidence="7">
        <name>Zn(2+)</name>
        <dbReference type="ChEBI" id="CHEBI:29105"/>
    </cofactor>
    <cofactor evidence="7">
        <name>Fe(3+)</name>
        <dbReference type="ChEBI" id="CHEBI:29034"/>
    </cofactor>
    <text evidence="7">Binds 1 zinc or iron ion per subunit.</text>
</comment>
<feature type="binding site" evidence="7">
    <location>
        <position position="96"/>
    </location>
    <ligand>
        <name>Fe(3+)</name>
        <dbReference type="ChEBI" id="CHEBI:29034"/>
    </ligand>
</feature>
<dbReference type="SUPFAM" id="SSF51556">
    <property type="entry name" value="Metallo-dependent hydrolases"/>
    <property type="match status" value="1"/>
</dbReference>
<dbReference type="GO" id="GO:0050480">
    <property type="term" value="F:imidazolonepropionase activity"/>
    <property type="evidence" value="ECO:0007669"/>
    <property type="project" value="UniProtKB-UniRule"/>
</dbReference>
<feature type="binding site" evidence="7">
    <location>
        <position position="341"/>
    </location>
    <ligand>
        <name>Zn(2+)</name>
        <dbReference type="ChEBI" id="CHEBI:29105"/>
    </ligand>
</feature>
<feature type="binding site" evidence="7">
    <location>
        <position position="98"/>
    </location>
    <ligand>
        <name>Fe(3+)</name>
        <dbReference type="ChEBI" id="CHEBI:29034"/>
    </ligand>
</feature>
<dbReference type="InterPro" id="IPR005920">
    <property type="entry name" value="HutI"/>
</dbReference>
<dbReference type="GO" id="GO:0008270">
    <property type="term" value="F:zinc ion binding"/>
    <property type="evidence" value="ECO:0007669"/>
    <property type="project" value="UniProtKB-UniRule"/>
</dbReference>
<dbReference type="EMBL" id="CP010586">
    <property type="protein sequence ID" value="AKP78194.1"/>
    <property type="molecule type" value="Genomic_DNA"/>
</dbReference>
<comment type="catalytic activity">
    <reaction evidence="7">
        <text>4-imidazolone-5-propanoate + H2O = N-formimidoyl-L-glutamate</text>
        <dbReference type="Rhea" id="RHEA:23660"/>
        <dbReference type="ChEBI" id="CHEBI:15377"/>
        <dbReference type="ChEBI" id="CHEBI:58928"/>
        <dbReference type="ChEBI" id="CHEBI:77893"/>
        <dbReference type="EC" id="3.5.2.7"/>
    </reaction>
</comment>
<proteinExistence type="inferred from homology"/>
<dbReference type="Proteomes" id="UP000036410">
    <property type="component" value="Chromosome"/>
</dbReference>
<keyword evidence="4 7" id="KW-0369">Histidine metabolism</keyword>
<dbReference type="UniPathway" id="UPA00379">
    <property type="reaction ID" value="UER00551"/>
</dbReference>
<feature type="binding site" evidence="7">
    <location>
        <position position="98"/>
    </location>
    <ligand>
        <name>Zn(2+)</name>
        <dbReference type="ChEBI" id="CHEBI:29105"/>
    </ligand>
</feature>
<dbReference type="PANTHER" id="PTHR42752">
    <property type="entry name" value="IMIDAZOLONEPROPIONASE"/>
    <property type="match status" value="1"/>
</dbReference>
<comment type="pathway">
    <text evidence="7">Amino-acid degradation; L-histidine degradation into L-glutamate; N-formimidoyl-L-glutamate from L-histidine: step 3/3.</text>
</comment>
<keyword evidence="5 7" id="KW-0862">Zinc</keyword>
<feature type="binding site" evidence="7">
    <location>
        <position position="96"/>
    </location>
    <ligand>
        <name>Zn(2+)</name>
        <dbReference type="ChEBI" id="CHEBI:29105"/>
    </ligand>
</feature>
<evidence type="ECO:0000256" key="2">
    <source>
        <dbReference type="ARBA" id="ARBA00022723"/>
    </source>
</evidence>
<keyword evidence="7" id="KW-0963">Cytoplasm</keyword>
<dbReference type="CDD" id="cd01296">
    <property type="entry name" value="Imidazolone-5PH"/>
    <property type="match status" value="1"/>
</dbReference>
<dbReference type="Gene3D" id="3.20.20.140">
    <property type="entry name" value="Metal-dependent hydrolases"/>
    <property type="match status" value="1"/>
</dbReference>
<reference evidence="9 10" key="1">
    <citation type="submission" date="2015-01" db="EMBL/GenBank/DDBJ databases">
        <title>Genome sequence of bacillus megaterium Q3.</title>
        <authorList>
            <person name="Wang Y."/>
            <person name="Luo K."/>
            <person name="Bai L."/>
            <person name="Luo F."/>
        </authorList>
    </citation>
    <scope>NUCLEOTIDE SEQUENCE [LARGE SCALE GENOMIC DNA]</scope>
    <source>
        <strain evidence="9 10">Q3</strain>
    </source>
</reference>
<evidence type="ECO:0000259" key="8">
    <source>
        <dbReference type="Pfam" id="PF01979"/>
    </source>
</evidence>
<feature type="binding site" evidence="7">
    <location>
        <position position="345"/>
    </location>
    <ligand>
        <name>N-formimidoyl-L-glutamate</name>
        <dbReference type="ChEBI" id="CHEBI:58928"/>
    </ligand>
</feature>
<gene>
    <name evidence="9" type="primary">hutI_2</name>
    <name evidence="7" type="synonym">hutI</name>
    <name evidence="9" type="ORF">AS52_03233</name>
</gene>
<sequence>MVYARKGGNSTMSKKALWIKNASQVVTAKENKGPLAGKEMRNLTVIENGSVWIEGDQIVTVGTTKALEQKYERERNDATIIDASHKIVTPGLIDPHTHAVYAGSREEEFYRRFERPTSYLDLLEEGGGIHSTVVQTQEEYAYRIYQQSYERLTSFLAHGVTTVEVKSGYGLELETELKQLQIAKMLNDTHPVDVISTFLGAHVVPLAYKRDTQKYVNLLIHEMIPQISSYKLAAFNDAVCLPNAFSFQQCQEILEAGKSHGMLPKIHADPFEYCRGAELAAEVGAISADYLLYASDEGLKKLAEKRIVATLLPGNSLFVGMKWPDARKMIDLGVPVTLSTDCNPGSSPTTSQQFVMNLACMNMNMSPEEVLVATTINAAHAINQGDKIGSIEAGKQADLAIFNVSSYRTLQYQYGLNHIDSVVKKGEVVVENGKVL</sequence>
<dbReference type="GO" id="GO:0005737">
    <property type="term" value="C:cytoplasm"/>
    <property type="evidence" value="ECO:0007669"/>
    <property type="project" value="UniProtKB-SubCell"/>
</dbReference>
<feature type="binding site" evidence="7">
    <location>
        <position position="267"/>
    </location>
    <ligand>
        <name>Fe(3+)</name>
        <dbReference type="ChEBI" id="CHEBI:29034"/>
    </ligand>
</feature>
<feature type="binding site" evidence="7">
    <location>
        <position position="169"/>
    </location>
    <ligand>
        <name>4-imidazolone-5-propanoate</name>
        <dbReference type="ChEBI" id="CHEBI:77893"/>
    </ligand>
</feature>
<evidence type="ECO:0000256" key="7">
    <source>
        <dbReference type="HAMAP-Rule" id="MF_00372"/>
    </source>
</evidence>
<evidence type="ECO:0000256" key="4">
    <source>
        <dbReference type="ARBA" id="ARBA00022808"/>
    </source>
</evidence>
<dbReference type="Pfam" id="PF01979">
    <property type="entry name" value="Amidohydro_1"/>
    <property type="match status" value="1"/>
</dbReference>
<dbReference type="Gene3D" id="2.30.40.10">
    <property type="entry name" value="Urease, subunit C, domain 1"/>
    <property type="match status" value="1"/>
</dbReference>
<dbReference type="InterPro" id="IPR011059">
    <property type="entry name" value="Metal-dep_hydrolase_composite"/>
</dbReference>
<comment type="function">
    <text evidence="7">Catalyzes the hydrolytic cleavage of the carbon-nitrogen bond in imidazolone-5-propanoate to yield N-formimidoyl-L-glutamate. It is the third step in the universal histidine degradation pathway.</text>
</comment>
<dbReference type="FunFam" id="3.20.20.140:FF:000007">
    <property type="entry name" value="Imidazolonepropionase"/>
    <property type="match status" value="1"/>
</dbReference>
<comment type="caution">
    <text evidence="7">Lacks conserved residue(s) required for the propagation of feature annotation.</text>
</comment>
<organism evidence="9 10">
    <name type="scientific">Priestia megaterium Q3</name>
    <dbReference type="NCBI Taxonomy" id="1452722"/>
    <lineage>
        <taxon>Bacteria</taxon>
        <taxon>Bacillati</taxon>
        <taxon>Bacillota</taxon>
        <taxon>Bacilli</taxon>
        <taxon>Bacillales</taxon>
        <taxon>Bacillaceae</taxon>
        <taxon>Priestia</taxon>
    </lineage>
</organism>
<feature type="binding site" evidence="7">
    <location>
        <position position="202"/>
    </location>
    <ligand>
        <name>4-imidazolone-5-propanoate</name>
        <dbReference type="ChEBI" id="CHEBI:77893"/>
    </ligand>
</feature>
<feature type="binding site" evidence="7">
    <location>
        <position position="343"/>
    </location>
    <ligand>
        <name>N-formimidoyl-L-glutamate</name>
        <dbReference type="ChEBI" id="CHEBI:58928"/>
    </ligand>
</feature>
<keyword evidence="6 7" id="KW-0408">Iron</keyword>
<dbReference type="GO" id="GO:0019556">
    <property type="term" value="P:L-histidine catabolic process to glutamate and formamide"/>
    <property type="evidence" value="ECO:0007669"/>
    <property type="project" value="UniProtKB-UniRule"/>
</dbReference>
<evidence type="ECO:0000256" key="1">
    <source>
        <dbReference type="ARBA" id="ARBA00012864"/>
    </source>
</evidence>
<comment type="similarity">
    <text evidence="7">Belongs to the metallo-dependent hydrolases superfamily. HutI family.</text>
</comment>
<dbReference type="GO" id="GO:0019557">
    <property type="term" value="P:L-histidine catabolic process to glutamate and formate"/>
    <property type="evidence" value="ECO:0007669"/>
    <property type="project" value="UniProtKB-UniPathway"/>
</dbReference>
<accession>A0A806TIX7</accession>
<feature type="binding site" evidence="7">
    <location>
        <position position="267"/>
    </location>
    <ligand>
        <name>Zn(2+)</name>
        <dbReference type="ChEBI" id="CHEBI:29105"/>
    </ligand>
</feature>
<keyword evidence="2 7" id="KW-0479">Metal-binding</keyword>
<evidence type="ECO:0000256" key="3">
    <source>
        <dbReference type="ARBA" id="ARBA00022801"/>
    </source>
</evidence>
<dbReference type="InterPro" id="IPR032466">
    <property type="entry name" value="Metal_Hydrolase"/>
</dbReference>
<dbReference type="NCBIfam" id="TIGR01224">
    <property type="entry name" value="hutI"/>
    <property type="match status" value="1"/>
</dbReference>
<feature type="binding site" evidence="7">
    <location>
        <position position="341"/>
    </location>
    <ligand>
        <name>Fe(3+)</name>
        <dbReference type="ChEBI" id="CHEBI:29034"/>
    </ligand>
</feature>
<dbReference type="InterPro" id="IPR006680">
    <property type="entry name" value="Amidohydro-rel"/>
</dbReference>
<dbReference type="PANTHER" id="PTHR42752:SF1">
    <property type="entry name" value="IMIDAZOLONEPROPIONASE-RELATED"/>
    <property type="match status" value="1"/>
</dbReference>
<dbReference type="AlphaFoldDB" id="A0A806TIX7"/>
<feature type="binding site" evidence="7">
    <location>
        <position position="105"/>
    </location>
    <ligand>
        <name>4-imidazolone-5-propanoate</name>
        <dbReference type="ChEBI" id="CHEBI:77893"/>
    </ligand>
</feature>
<feature type="binding site" evidence="7">
    <location>
        <position position="346"/>
    </location>
    <ligand>
        <name>4-imidazolone-5-propanoate</name>
        <dbReference type="ChEBI" id="CHEBI:77893"/>
    </ligand>
</feature>
<evidence type="ECO:0000256" key="6">
    <source>
        <dbReference type="ARBA" id="ARBA00023004"/>
    </source>
</evidence>
<dbReference type="SUPFAM" id="SSF51338">
    <property type="entry name" value="Composite domain of metallo-dependent hydrolases"/>
    <property type="match status" value="1"/>
</dbReference>
<keyword evidence="3 7" id="KW-0378">Hydrolase</keyword>
<feature type="domain" description="Amidohydrolase-related" evidence="8">
    <location>
        <begin position="266"/>
        <end position="429"/>
    </location>
</feature>
<protein>
    <recommendedName>
        <fullName evidence="1 7">Imidazolonepropionase</fullName>
        <ecNumber evidence="1 7">3.5.2.7</ecNumber>
    </recommendedName>
    <alternativeName>
        <fullName evidence="7">Imidazolone-5-propionate hydrolase</fullName>
    </alternativeName>
</protein>
<dbReference type="GO" id="GO:0005506">
    <property type="term" value="F:iron ion binding"/>
    <property type="evidence" value="ECO:0007669"/>
    <property type="project" value="UniProtKB-UniRule"/>
</dbReference>
<evidence type="ECO:0000313" key="10">
    <source>
        <dbReference type="Proteomes" id="UP000036410"/>
    </source>
</evidence>
<evidence type="ECO:0000313" key="9">
    <source>
        <dbReference type="EMBL" id="AKP78194.1"/>
    </source>
</evidence>